<dbReference type="Proteomes" id="UP000190906">
    <property type="component" value="Unassembled WGS sequence"/>
</dbReference>
<name>A0A1S9T9D9_BACCE</name>
<dbReference type="AlphaFoldDB" id="A0A1S9T9D9"/>
<feature type="region of interest" description="Disordered" evidence="1">
    <location>
        <begin position="1"/>
        <end position="35"/>
    </location>
</feature>
<comment type="caution">
    <text evidence="2">The sequence shown here is derived from an EMBL/GenBank/DDBJ whole genome shotgun (WGS) entry which is preliminary data.</text>
</comment>
<evidence type="ECO:0000256" key="1">
    <source>
        <dbReference type="SAM" id="MobiDB-lite"/>
    </source>
</evidence>
<reference evidence="2 3" key="1">
    <citation type="submission" date="2017-01" db="EMBL/GenBank/DDBJ databases">
        <title>Bacillus cereus isolates.</title>
        <authorList>
            <person name="Beno S.M."/>
        </authorList>
    </citation>
    <scope>NUCLEOTIDE SEQUENCE [LARGE SCALE GENOMIC DNA]</scope>
    <source>
        <strain evidence="2 3">FSL H8-0485</strain>
    </source>
</reference>
<organism evidence="2 3">
    <name type="scientific">Bacillus cereus</name>
    <dbReference type="NCBI Taxonomy" id="1396"/>
    <lineage>
        <taxon>Bacteria</taxon>
        <taxon>Bacillati</taxon>
        <taxon>Bacillota</taxon>
        <taxon>Bacilli</taxon>
        <taxon>Bacillales</taxon>
        <taxon>Bacillaceae</taxon>
        <taxon>Bacillus</taxon>
        <taxon>Bacillus cereus group</taxon>
    </lineage>
</organism>
<proteinExistence type="predicted"/>
<evidence type="ECO:0000313" key="2">
    <source>
        <dbReference type="EMBL" id="OOR06656.1"/>
    </source>
</evidence>
<protein>
    <submittedName>
        <fullName evidence="2">Uncharacterized protein</fullName>
    </submittedName>
</protein>
<gene>
    <name evidence="2" type="ORF">BW897_30750</name>
</gene>
<dbReference type="EMBL" id="MUAJ01000073">
    <property type="protein sequence ID" value="OOR06656.1"/>
    <property type="molecule type" value="Genomic_DNA"/>
</dbReference>
<evidence type="ECO:0000313" key="3">
    <source>
        <dbReference type="Proteomes" id="UP000190906"/>
    </source>
</evidence>
<feature type="compositionally biased region" description="Polar residues" evidence="1">
    <location>
        <begin position="1"/>
        <end position="13"/>
    </location>
</feature>
<sequence length="61" mass="7560">MPYQSDMNANDPQQVYDGNFHNPQQSQLYPRPYPRPRPYPPQCRWVRECRWERQCYPRNGF</sequence>
<accession>A0A1S9T9D9</accession>